<name>A0ABZ2VBN7_9RHOB</name>
<dbReference type="EMBL" id="CP150951">
    <property type="protein sequence ID" value="WZC50301.1"/>
    <property type="molecule type" value="Genomic_DNA"/>
</dbReference>
<evidence type="ECO:0000313" key="1">
    <source>
        <dbReference type="EMBL" id="WZC50301.1"/>
    </source>
</evidence>
<sequence length="96" mass="10597">MFDKDSRYANLPLKTFTDAAGRDIAYVARRIIPQGKTPIAQVKTQPGDRLDLIAHRAIGAAPQFWRIADANPTPDELSTLTEPAGRKLNLTLIDPE</sequence>
<evidence type="ECO:0000313" key="2">
    <source>
        <dbReference type="Proteomes" id="UP001440612"/>
    </source>
</evidence>
<gene>
    <name evidence="1" type="ORF">AABB29_06585</name>
</gene>
<proteinExistence type="predicted"/>
<reference evidence="2" key="1">
    <citation type="submission" date="2024-04" db="EMBL/GenBank/DDBJ databases">
        <title>Phylogenomic analyses of a clade within the roseobacter group suggest taxonomic reassignments of species of the genera Aestuariivita, Citreicella, Loktanella, Nautella, Pelagibaca, Ruegeria, Thalassobius, Thiobacimonas and Tropicibacter, and the proposal o.</title>
        <authorList>
            <person name="Jeon C.O."/>
        </authorList>
    </citation>
    <scope>NUCLEOTIDE SEQUENCE [LARGE SCALE GENOMIC DNA]</scope>
    <source>
        <strain evidence="2">BS5-3</strain>
    </source>
</reference>
<protein>
    <submittedName>
        <fullName evidence="1">LysM domain-containing protein</fullName>
    </submittedName>
</protein>
<dbReference type="RefSeq" id="WP_341368403.1">
    <property type="nucleotide sequence ID" value="NZ_CP150951.2"/>
</dbReference>
<keyword evidence="2" id="KW-1185">Reference proteome</keyword>
<organism evidence="1 2">
    <name type="scientific">Yoonia phaeophyticola</name>
    <dbReference type="NCBI Taxonomy" id="3137369"/>
    <lineage>
        <taxon>Bacteria</taxon>
        <taxon>Pseudomonadati</taxon>
        <taxon>Pseudomonadota</taxon>
        <taxon>Alphaproteobacteria</taxon>
        <taxon>Rhodobacterales</taxon>
        <taxon>Paracoccaceae</taxon>
        <taxon>Yoonia</taxon>
    </lineage>
</organism>
<dbReference type="Proteomes" id="UP001440612">
    <property type="component" value="Chromosome"/>
</dbReference>
<accession>A0ABZ2VBN7</accession>